<dbReference type="Proteomes" id="UP000010469">
    <property type="component" value="Chromosome"/>
</dbReference>
<keyword evidence="1" id="KW-1133">Transmembrane helix</keyword>
<protein>
    <submittedName>
        <fullName evidence="2">Flp pilus assembly protein TadB</fullName>
    </submittedName>
</protein>
<evidence type="ECO:0000313" key="3">
    <source>
        <dbReference type="Proteomes" id="UP000010469"/>
    </source>
</evidence>
<dbReference type="KEGG" id="clg:Calag_1253"/>
<organism evidence="2 3">
    <name type="scientific">Caldisphaera lagunensis (strain DSM 15908 / JCM 11604 / ANMR 0165 / IC-154)</name>
    <dbReference type="NCBI Taxonomy" id="1056495"/>
    <lineage>
        <taxon>Archaea</taxon>
        <taxon>Thermoproteota</taxon>
        <taxon>Thermoprotei</taxon>
        <taxon>Acidilobales</taxon>
        <taxon>Caldisphaeraceae</taxon>
        <taxon>Caldisphaera</taxon>
    </lineage>
</organism>
<dbReference type="eggNOG" id="arCOG01812">
    <property type="taxonomic scope" value="Archaea"/>
</dbReference>
<sequence length="308" mass="34219">MIRIKLEIDFKEILLKINKILYQFYNNIKPCNLIRKLSPNIDYMILGSGVSDSFDNYCKKLVTLIFLFIPTLLWEFIYIYMSYSGKYTLENIIVASILIVILGYLLSAGISVLIPSFRYSSRKDDLEAKFHVFASTLTSLLAGGEGISQALSTFSEKYADELKEFNVEMTYIKTSTKLNESPTDILLGLSKITPSPSLKLLAQSLARGITAGADLVQIAQDSISSYLNYYYSLVERISTSIGTLLESFLVVGIVGPVLVGVMGMLFTVYPVTTLSFSSLIILVIFILIPIVSLITAVLADNQTSKLKL</sequence>
<dbReference type="STRING" id="1056495.Calag_1253"/>
<dbReference type="PANTHER" id="PTHR35402:SF2">
    <property type="entry name" value="FLAGELLA ACCESSORY PROTEIN J"/>
    <property type="match status" value="1"/>
</dbReference>
<dbReference type="HOGENOM" id="CLU_081491_0_0_2"/>
<dbReference type="PANTHER" id="PTHR35402">
    <property type="entry name" value="INTEGRAL MEMBRANE PROTEIN-RELATED"/>
    <property type="match status" value="1"/>
</dbReference>
<keyword evidence="3" id="KW-1185">Reference proteome</keyword>
<feature type="transmembrane region" description="Helical" evidence="1">
    <location>
        <begin position="61"/>
        <end position="80"/>
    </location>
</feature>
<feature type="transmembrane region" description="Helical" evidence="1">
    <location>
        <begin position="275"/>
        <end position="299"/>
    </location>
</feature>
<name>L0AD44_CALLD</name>
<reference evidence="3" key="1">
    <citation type="submission" date="2012-03" db="EMBL/GenBank/DDBJ databases">
        <title>Complete genome of Caldisphaera lagunensis DSM 15908.</title>
        <authorList>
            <person name="Lucas S."/>
            <person name="Copeland A."/>
            <person name="Lapidus A."/>
            <person name="Glavina del Rio T."/>
            <person name="Dalin E."/>
            <person name="Tice H."/>
            <person name="Bruce D."/>
            <person name="Goodwin L."/>
            <person name="Pitluck S."/>
            <person name="Peters L."/>
            <person name="Mikhailova N."/>
            <person name="Teshima H."/>
            <person name="Kyrpides N."/>
            <person name="Mavromatis K."/>
            <person name="Ivanova N."/>
            <person name="Brettin T."/>
            <person name="Detter J.C."/>
            <person name="Han C."/>
            <person name="Larimer F."/>
            <person name="Land M."/>
            <person name="Hauser L."/>
            <person name="Markowitz V."/>
            <person name="Cheng J.-F."/>
            <person name="Hugenholtz P."/>
            <person name="Woyke T."/>
            <person name="Wu D."/>
            <person name="Spring S."/>
            <person name="Schroeder M."/>
            <person name="Brambilla E."/>
            <person name="Klenk H.-P."/>
            <person name="Eisen J.A."/>
        </authorList>
    </citation>
    <scope>NUCLEOTIDE SEQUENCE [LARGE SCALE GENOMIC DNA]</scope>
    <source>
        <strain evidence="3">DSM 15908 / JCM 11604 / IC-154</strain>
    </source>
</reference>
<proteinExistence type="predicted"/>
<gene>
    <name evidence="2" type="ordered locus">Calag_1253</name>
</gene>
<dbReference type="InParanoid" id="L0AD44"/>
<dbReference type="InterPro" id="IPR056569">
    <property type="entry name" value="ArlJ-like"/>
</dbReference>
<feature type="transmembrane region" description="Helical" evidence="1">
    <location>
        <begin position="248"/>
        <end position="269"/>
    </location>
</feature>
<evidence type="ECO:0000256" key="1">
    <source>
        <dbReference type="SAM" id="Phobius"/>
    </source>
</evidence>
<dbReference type="EMBL" id="CP003378">
    <property type="protein sequence ID" value="AFZ70970.1"/>
    <property type="molecule type" value="Genomic_DNA"/>
</dbReference>
<feature type="transmembrane region" description="Helical" evidence="1">
    <location>
        <begin position="92"/>
        <end position="114"/>
    </location>
</feature>
<dbReference type="AlphaFoldDB" id="L0AD44"/>
<keyword evidence="1" id="KW-0812">Transmembrane</keyword>
<keyword evidence="1" id="KW-0472">Membrane</keyword>
<evidence type="ECO:0000313" key="2">
    <source>
        <dbReference type="EMBL" id="AFZ70970.1"/>
    </source>
</evidence>
<accession>L0AD44</accession>